<accession>A0A1D7W3I7</accession>
<evidence type="ECO:0000313" key="2">
    <source>
        <dbReference type="Proteomes" id="UP000094793"/>
    </source>
</evidence>
<dbReference type="PATRIC" id="fig|1703.10.peg.1913"/>
<gene>
    <name evidence="1" type="ORF">BLSMQ_1861</name>
</gene>
<reference evidence="2" key="1">
    <citation type="submission" date="2016-09" db="EMBL/GenBank/DDBJ databases">
        <title>Complete Genome Sequence of Brevibacterium linens SMQ-1335.</title>
        <authorList>
            <person name="de Melo A.G."/>
            <person name="Labrie S.J."/>
            <person name="Dumaresq J."/>
            <person name="Roberts R.J."/>
            <person name="Tremblay D.M."/>
            <person name="Moineau S."/>
        </authorList>
    </citation>
    <scope>NUCLEOTIDE SEQUENCE [LARGE SCALE GENOMIC DNA]</scope>
    <source>
        <strain evidence="2">SMQ-1335</strain>
    </source>
</reference>
<dbReference type="GeneID" id="60906236"/>
<sequence>MSTAFPFTYPRRIALSAGLKLIQWARRPPETTKDHDRIALERRNARFRRLARDERLQEQREREVTRYLYLVRPMI</sequence>
<dbReference type="Proteomes" id="UP000094793">
    <property type="component" value="Chromosome"/>
</dbReference>
<evidence type="ECO:0000313" key="1">
    <source>
        <dbReference type="EMBL" id="AOP53571.1"/>
    </source>
</evidence>
<dbReference type="RefSeq" id="WP_125178134.1">
    <property type="nucleotide sequence ID" value="NZ_AAGP01000007.1"/>
</dbReference>
<dbReference type="KEGG" id="blin:BLSMQ_1861"/>
<organism evidence="1 2">
    <name type="scientific">Brevibacterium aurantiacum</name>
    <dbReference type="NCBI Taxonomy" id="273384"/>
    <lineage>
        <taxon>Bacteria</taxon>
        <taxon>Bacillati</taxon>
        <taxon>Actinomycetota</taxon>
        <taxon>Actinomycetes</taxon>
        <taxon>Micrococcales</taxon>
        <taxon>Brevibacteriaceae</taxon>
        <taxon>Brevibacterium</taxon>
    </lineage>
</organism>
<protein>
    <submittedName>
        <fullName evidence="1">Uncharacterized protein</fullName>
    </submittedName>
</protein>
<dbReference type="EMBL" id="CP017150">
    <property type="protein sequence ID" value="AOP53571.1"/>
    <property type="molecule type" value="Genomic_DNA"/>
</dbReference>
<name>A0A1D7W3I7_BREAU</name>
<dbReference type="AlphaFoldDB" id="A0A1D7W3I7"/>
<proteinExistence type="predicted"/>